<feature type="transmembrane region" description="Helical" evidence="1">
    <location>
        <begin position="7"/>
        <end position="26"/>
    </location>
</feature>
<gene>
    <name evidence="4" type="primary">gldG</name>
    <name evidence="4" type="ORF">J0X13_06265</name>
</gene>
<dbReference type="Pfam" id="PF23357">
    <property type="entry name" value="DUF7088"/>
    <property type="match status" value="1"/>
</dbReference>
<dbReference type="RefSeq" id="WP_207070565.1">
    <property type="nucleotide sequence ID" value="NZ_JAFLND010000001.1"/>
</dbReference>
<dbReference type="InterPro" id="IPR055396">
    <property type="entry name" value="DUF7088"/>
</dbReference>
<comment type="caution">
    <text evidence="4">The sequence shown here is derived from an EMBL/GenBank/DDBJ whole genome shotgun (WGS) entry which is preliminary data.</text>
</comment>
<evidence type="ECO:0000313" key="5">
    <source>
        <dbReference type="Proteomes" id="UP000664163"/>
    </source>
</evidence>
<reference evidence="4 5" key="1">
    <citation type="submission" date="2021-03" db="EMBL/GenBank/DDBJ databases">
        <title>Muricauda sp. CAU 1631 isolated from Incheon.</title>
        <authorList>
            <person name="Kim W."/>
        </authorList>
    </citation>
    <scope>NUCLEOTIDE SEQUENCE [LARGE SCALE GENOMIC DNA]</scope>
    <source>
        <strain evidence="4 5">CAU 1631</strain>
    </source>
</reference>
<dbReference type="Proteomes" id="UP000664163">
    <property type="component" value="Unassembled WGS sequence"/>
</dbReference>
<feature type="domain" description="DUF7088" evidence="3">
    <location>
        <begin position="33"/>
        <end position="139"/>
    </location>
</feature>
<feature type="transmembrane region" description="Helical" evidence="1">
    <location>
        <begin position="525"/>
        <end position="547"/>
    </location>
</feature>
<dbReference type="EMBL" id="JAFLND010000001">
    <property type="protein sequence ID" value="MBO0330145.1"/>
    <property type="molecule type" value="Genomic_DNA"/>
</dbReference>
<accession>A0ABS3EVE7</accession>
<keyword evidence="1" id="KW-1133">Transmembrane helix</keyword>
<evidence type="ECO:0000256" key="1">
    <source>
        <dbReference type="SAM" id="Phobius"/>
    </source>
</evidence>
<keyword evidence="1" id="KW-0472">Membrane</keyword>
<feature type="domain" description="ABC-type uncharacterised transport system" evidence="2">
    <location>
        <begin position="186"/>
        <end position="490"/>
    </location>
</feature>
<name>A0ABS3EVE7_9FLAO</name>
<dbReference type="Pfam" id="PF09822">
    <property type="entry name" value="ABC_transp_aux"/>
    <property type="match status" value="1"/>
</dbReference>
<evidence type="ECO:0000259" key="2">
    <source>
        <dbReference type="Pfam" id="PF09822"/>
    </source>
</evidence>
<evidence type="ECO:0000313" key="4">
    <source>
        <dbReference type="EMBL" id="MBO0330145.1"/>
    </source>
</evidence>
<keyword evidence="5" id="KW-1185">Reference proteome</keyword>
<proteinExistence type="predicted"/>
<evidence type="ECO:0000259" key="3">
    <source>
        <dbReference type="Pfam" id="PF23357"/>
    </source>
</evidence>
<dbReference type="InterPro" id="IPR019196">
    <property type="entry name" value="ABC_transp_unknown"/>
</dbReference>
<dbReference type="InterPro" id="IPR019863">
    <property type="entry name" value="Motility-assoc_ABC-rel_GldG"/>
</dbReference>
<dbReference type="NCBIfam" id="TIGR03521">
    <property type="entry name" value="GldG"/>
    <property type="match status" value="1"/>
</dbReference>
<sequence>MGKFFASILKVIVAVVAINLLASFVYTRFDLTEDKRYTLSQPAIAVAQKFETPVIVDVLLDGNIPAEFAKLKTETVQLLESFGSKNSNIKYNLVDPMEDSENPQETVAQLQSLGLQPANVTVEENGKVSNELVFPWAMVNYNDQTVRVPLLKNKQGSTAEERINNSVQQLEYAFSDAFTKLSIEEKKSIAVIKGNGELEDIYIADYLTTIRDYYNIGAITLDSVASNPQHVLDQLKNFDLALIAKPTEAFTDQEKYVMDQYMVQGGKSIWMMDQINMEMDSIYAGGGEAIAVPRDLNLKDLFFKYGIRINPVLVNDLYFTQIVLATGEGNDSQYNPLPWFYYPMVFSQNNHPINTNIEAVRFQFTSPMEVLENDYQKTILLKSSPLSKTDGVPRVVSLDMINQQPDQATYNNGNLPLAVLIEGNFTSMYKNRVKPLKLQNTMEEGPENKMIVISDGDVIKNQLRNGRPLELGYDKWTSNFYGNKEFLVNSTNYLLDNTGLINIRNKKVAIPLLDVKKITEQKTKWQLVNIGLPVVLTLIFGLFFGYYRKRKFTT</sequence>
<organism evidence="4 5">
    <name type="scientific">[Muricauda] lutisoli</name>
    <dbReference type="NCBI Taxonomy" id="2816035"/>
    <lineage>
        <taxon>Bacteria</taxon>
        <taxon>Pseudomonadati</taxon>
        <taxon>Bacteroidota</taxon>
        <taxon>Flavobacteriia</taxon>
        <taxon>Flavobacteriales</taxon>
        <taxon>Flavobacteriaceae</taxon>
        <taxon>Allomuricauda</taxon>
    </lineage>
</organism>
<protein>
    <submittedName>
        <fullName evidence="4">Gliding motility-associated ABC transporter substrate-binding protein GldG</fullName>
    </submittedName>
</protein>
<keyword evidence="1" id="KW-0812">Transmembrane</keyword>